<accession>A0A8S9KNV1</accession>
<keyword evidence="1" id="KW-0812">Transmembrane</keyword>
<feature type="transmembrane region" description="Helical" evidence="1">
    <location>
        <begin position="58"/>
        <end position="86"/>
    </location>
</feature>
<proteinExistence type="predicted"/>
<keyword evidence="1" id="KW-1133">Transmembrane helix</keyword>
<protein>
    <submittedName>
        <fullName evidence="2">Uncharacterized protein</fullName>
    </submittedName>
</protein>
<reference evidence="2" key="1">
    <citation type="submission" date="2019-12" db="EMBL/GenBank/DDBJ databases">
        <title>Genome sequencing and annotation of Brassica cretica.</title>
        <authorList>
            <person name="Studholme D.J."/>
            <person name="Sarris P.F."/>
        </authorList>
    </citation>
    <scope>NUCLEOTIDE SEQUENCE</scope>
    <source>
        <strain evidence="2">PFS-102/07</strain>
        <tissue evidence="2">Leaf</tissue>
    </source>
</reference>
<dbReference type="AlphaFoldDB" id="A0A8S9KNV1"/>
<evidence type="ECO:0000313" key="2">
    <source>
        <dbReference type="EMBL" id="KAF2595198.1"/>
    </source>
</evidence>
<dbReference type="EMBL" id="QGKY02000164">
    <property type="protein sequence ID" value="KAF2595198.1"/>
    <property type="molecule type" value="Genomic_DNA"/>
</dbReference>
<sequence length="129" mass="14415">MVVCHSGLVLRQVCCVTLEALWGTRGQVYRLWLAVFPRSPLWVREVDNLRRSFWVLEFVFLVGFSNGVSGGVLMVQLCSVGVVVCGEQIKSNTHEKIQLRKELKFKAIAGLVHGWCMVLSIVVLVGTVN</sequence>
<keyword evidence="1" id="KW-0472">Membrane</keyword>
<gene>
    <name evidence="2" type="ORF">F2Q70_00044262</name>
</gene>
<comment type="caution">
    <text evidence="2">The sequence shown here is derived from an EMBL/GenBank/DDBJ whole genome shotgun (WGS) entry which is preliminary data.</text>
</comment>
<name>A0A8S9KNV1_BRACR</name>
<evidence type="ECO:0000256" key="1">
    <source>
        <dbReference type="SAM" id="Phobius"/>
    </source>
</evidence>
<organism evidence="2">
    <name type="scientific">Brassica cretica</name>
    <name type="common">Mustard</name>
    <dbReference type="NCBI Taxonomy" id="69181"/>
    <lineage>
        <taxon>Eukaryota</taxon>
        <taxon>Viridiplantae</taxon>
        <taxon>Streptophyta</taxon>
        <taxon>Embryophyta</taxon>
        <taxon>Tracheophyta</taxon>
        <taxon>Spermatophyta</taxon>
        <taxon>Magnoliopsida</taxon>
        <taxon>eudicotyledons</taxon>
        <taxon>Gunneridae</taxon>
        <taxon>Pentapetalae</taxon>
        <taxon>rosids</taxon>
        <taxon>malvids</taxon>
        <taxon>Brassicales</taxon>
        <taxon>Brassicaceae</taxon>
        <taxon>Brassiceae</taxon>
        <taxon>Brassica</taxon>
    </lineage>
</organism>
<feature type="transmembrane region" description="Helical" evidence="1">
    <location>
        <begin position="107"/>
        <end position="128"/>
    </location>
</feature>